<evidence type="ECO:0000313" key="4">
    <source>
        <dbReference type="Proteomes" id="UP001156694"/>
    </source>
</evidence>
<dbReference type="Pfam" id="PF01906">
    <property type="entry name" value="YbjQ_1"/>
    <property type="match status" value="1"/>
</dbReference>
<gene>
    <name evidence="3" type="ORF">GCM10007939_05380</name>
</gene>
<comment type="similarity">
    <text evidence="1 2">Belongs to the UPF0145 family.</text>
</comment>
<protein>
    <recommendedName>
        <fullName evidence="2">UPF0145 protein GCM10007939_05380</fullName>
    </recommendedName>
</protein>
<reference evidence="4" key="1">
    <citation type="journal article" date="2019" name="Int. J. Syst. Evol. Microbiol.">
        <title>The Global Catalogue of Microorganisms (GCM) 10K type strain sequencing project: providing services to taxonomists for standard genome sequencing and annotation.</title>
        <authorList>
            <consortium name="The Broad Institute Genomics Platform"/>
            <consortium name="The Broad Institute Genome Sequencing Center for Infectious Disease"/>
            <person name="Wu L."/>
            <person name="Ma J."/>
        </authorList>
    </citation>
    <scope>NUCLEOTIDE SEQUENCE [LARGE SCALE GENOMIC DNA]</scope>
    <source>
        <strain evidence="4">NBRC 110140</strain>
    </source>
</reference>
<accession>A0ABQ5VSI4</accession>
<keyword evidence="4" id="KW-1185">Reference proteome</keyword>
<dbReference type="SUPFAM" id="SSF117782">
    <property type="entry name" value="YbjQ-like"/>
    <property type="match status" value="1"/>
</dbReference>
<dbReference type="PANTHER" id="PTHR34068:SF1">
    <property type="entry name" value="UPF0145 PROTEIN YBJQ"/>
    <property type="match status" value="1"/>
</dbReference>
<dbReference type="HAMAP" id="MF_00338">
    <property type="entry name" value="UPF0145"/>
    <property type="match status" value="1"/>
</dbReference>
<sequence>MIITTTLSVEGATIEKYHGVIAGEVIMGANVVRDVLASLTDFFGGRSRAYEAKLNDARNAALQELEERATNLGANAVVGIDLKYEVVGKSMLMVSATGTAVTVK</sequence>
<evidence type="ECO:0000313" key="3">
    <source>
        <dbReference type="EMBL" id="GLQ34255.1"/>
    </source>
</evidence>
<dbReference type="Proteomes" id="UP001156694">
    <property type="component" value="Unassembled WGS sequence"/>
</dbReference>
<evidence type="ECO:0000256" key="1">
    <source>
        <dbReference type="ARBA" id="ARBA00010751"/>
    </source>
</evidence>
<dbReference type="EMBL" id="BSNN01000002">
    <property type="protein sequence ID" value="GLQ34255.1"/>
    <property type="molecule type" value="Genomic_DNA"/>
</dbReference>
<organism evidence="3 4">
    <name type="scientific">Amylibacter marinus</name>
    <dbReference type="NCBI Taxonomy" id="1475483"/>
    <lineage>
        <taxon>Bacteria</taxon>
        <taxon>Pseudomonadati</taxon>
        <taxon>Pseudomonadota</taxon>
        <taxon>Alphaproteobacteria</taxon>
        <taxon>Rhodobacterales</taxon>
        <taxon>Paracoccaceae</taxon>
        <taxon>Amylibacter</taxon>
    </lineage>
</organism>
<evidence type="ECO:0000256" key="2">
    <source>
        <dbReference type="HAMAP-Rule" id="MF_00338"/>
    </source>
</evidence>
<dbReference type="PANTHER" id="PTHR34068">
    <property type="entry name" value="UPF0145 PROTEIN YBJQ"/>
    <property type="match status" value="1"/>
</dbReference>
<proteinExistence type="inferred from homology"/>
<dbReference type="Gene3D" id="3.30.110.70">
    <property type="entry name" value="Hypothetical protein apc22750. Chain B"/>
    <property type="match status" value="1"/>
</dbReference>
<comment type="caution">
    <text evidence="3">The sequence shown here is derived from an EMBL/GenBank/DDBJ whole genome shotgun (WGS) entry which is preliminary data.</text>
</comment>
<dbReference type="RefSeq" id="WP_284375974.1">
    <property type="nucleotide sequence ID" value="NZ_BSNN01000002.1"/>
</dbReference>
<name>A0ABQ5VSI4_9RHOB</name>
<dbReference type="InterPro" id="IPR002765">
    <property type="entry name" value="UPF0145_YbjQ-like"/>
</dbReference>
<dbReference type="InterPro" id="IPR035439">
    <property type="entry name" value="UPF0145_dom_sf"/>
</dbReference>